<dbReference type="InterPro" id="IPR004183">
    <property type="entry name" value="Xdiol_dOase_suB"/>
</dbReference>
<evidence type="ECO:0000313" key="7">
    <source>
        <dbReference type="EMBL" id="TYR33716.1"/>
    </source>
</evidence>
<sequence>MAKMPILFISHGGPNIVIDESPARDYLETLGERLPTPKAIVIVSAHFETDGVAVVTDPAPEMIYDFGGFAPELYEMKYAAPGEPELAERVFGLLRDAGLGPSRIEKRGYDHGTWTPLKLAFPAATIPVVQVSIDPNRDAAWHHALGQALSPLRDEGVLLIGSGHITHNLRALFPIMRGGKTADPELVEQVNSFTGWFAQRLAENDREAILDWKARAPYPAENHPTDEHLMPIFFAYGAAGEHPRVERAHASKQLGFFAYDSYLFH</sequence>
<keyword evidence="4" id="KW-0862">Zinc</keyword>
<reference evidence="7 8" key="2">
    <citation type="submission" date="2019-09" db="EMBL/GenBank/DDBJ databases">
        <title>Mesorhizobium sp. MaA-C15 isolated from Microcystis aeruginosa.</title>
        <authorList>
            <person name="Jeong S.E."/>
            <person name="Jin H.M."/>
            <person name="Jeon C.O."/>
        </authorList>
    </citation>
    <scope>NUCLEOTIDE SEQUENCE [LARGE SCALE GENOMIC DNA]</scope>
    <source>
        <strain evidence="7 8">MaA-C15</strain>
    </source>
</reference>
<proteinExistence type="inferred from homology"/>
<dbReference type="AlphaFoldDB" id="A0A5D4GYQ2"/>
<dbReference type="GO" id="GO:0008198">
    <property type="term" value="F:ferrous iron binding"/>
    <property type="evidence" value="ECO:0007669"/>
    <property type="project" value="InterPro"/>
</dbReference>
<dbReference type="Pfam" id="PF02900">
    <property type="entry name" value="LigB"/>
    <property type="match status" value="1"/>
</dbReference>
<evidence type="ECO:0000313" key="8">
    <source>
        <dbReference type="Proteomes" id="UP000323258"/>
    </source>
</evidence>
<dbReference type="Proteomes" id="UP000323258">
    <property type="component" value="Unassembled WGS sequence"/>
</dbReference>
<dbReference type="PIRSF" id="PIRSF006157">
    <property type="entry name" value="Doxgns_DODA"/>
    <property type="match status" value="1"/>
</dbReference>
<accession>A0A5D4GYQ2</accession>
<dbReference type="InterPro" id="IPR014436">
    <property type="entry name" value="Extradiol_dOase_DODA"/>
</dbReference>
<keyword evidence="8" id="KW-1185">Reference proteome</keyword>
<keyword evidence="7" id="KW-0223">Dioxygenase</keyword>
<evidence type="ECO:0000256" key="2">
    <source>
        <dbReference type="ARBA" id="ARBA00007581"/>
    </source>
</evidence>
<evidence type="ECO:0000256" key="4">
    <source>
        <dbReference type="ARBA" id="ARBA00022833"/>
    </source>
</evidence>
<evidence type="ECO:0000256" key="5">
    <source>
        <dbReference type="ARBA" id="ARBA00023002"/>
    </source>
</evidence>
<dbReference type="GO" id="GO:0008270">
    <property type="term" value="F:zinc ion binding"/>
    <property type="evidence" value="ECO:0007669"/>
    <property type="project" value="InterPro"/>
</dbReference>
<protein>
    <submittedName>
        <fullName evidence="7">Dioxygenase</fullName>
    </submittedName>
</protein>
<evidence type="ECO:0000259" key="6">
    <source>
        <dbReference type="Pfam" id="PF02900"/>
    </source>
</evidence>
<keyword evidence="3" id="KW-0479">Metal-binding</keyword>
<gene>
    <name evidence="7" type="ORF">FY036_06585</name>
</gene>
<evidence type="ECO:0000256" key="3">
    <source>
        <dbReference type="ARBA" id="ARBA00022723"/>
    </source>
</evidence>
<keyword evidence="5" id="KW-0560">Oxidoreductase</keyword>
<dbReference type="GO" id="GO:0016702">
    <property type="term" value="F:oxidoreductase activity, acting on single donors with incorporation of molecular oxygen, incorporation of two atoms of oxygen"/>
    <property type="evidence" value="ECO:0007669"/>
    <property type="project" value="UniProtKB-ARBA"/>
</dbReference>
<dbReference type="CDD" id="cd07363">
    <property type="entry name" value="45_DOPA_Dioxygenase"/>
    <property type="match status" value="1"/>
</dbReference>
<dbReference type="EMBL" id="VSZS01000058">
    <property type="protein sequence ID" value="TYR33716.1"/>
    <property type="molecule type" value="Genomic_DNA"/>
</dbReference>
<reference evidence="7 8" key="1">
    <citation type="submission" date="2019-08" db="EMBL/GenBank/DDBJ databases">
        <authorList>
            <person name="Seo Y.L."/>
        </authorList>
    </citation>
    <scope>NUCLEOTIDE SEQUENCE [LARGE SCALE GENOMIC DNA]</scope>
    <source>
        <strain evidence="7 8">MaA-C15</strain>
    </source>
</reference>
<comment type="cofactor">
    <cofactor evidence="1">
        <name>Zn(2+)</name>
        <dbReference type="ChEBI" id="CHEBI:29105"/>
    </cofactor>
</comment>
<organism evidence="7 8">
    <name type="scientific">Neoaquamicrobium microcysteis</name>
    <dbReference type="NCBI Taxonomy" id="2682781"/>
    <lineage>
        <taxon>Bacteria</taxon>
        <taxon>Pseudomonadati</taxon>
        <taxon>Pseudomonadota</taxon>
        <taxon>Alphaproteobacteria</taxon>
        <taxon>Hyphomicrobiales</taxon>
        <taxon>Phyllobacteriaceae</taxon>
        <taxon>Neoaquamicrobium</taxon>
    </lineage>
</organism>
<evidence type="ECO:0000256" key="1">
    <source>
        <dbReference type="ARBA" id="ARBA00001947"/>
    </source>
</evidence>
<comment type="similarity">
    <text evidence="2">Belongs to the DODA-type extradiol aromatic ring-opening dioxygenase family.</text>
</comment>
<dbReference type="RefSeq" id="WP_148913922.1">
    <property type="nucleotide sequence ID" value="NZ_VSZS01000058.1"/>
</dbReference>
<feature type="domain" description="Extradiol ring-cleavage dioxygenase class III enzyme subunit B" evidence="6">
    <location>
        <begin position="22"/>
        <end position="245"/>
    </location>
</feature>
<dbReference type="PANTHER" id="PTHR30096">
    <property type="entry name" value="4,5-DOPA DIOXYGENASE EXTRADIOL-LIKE PROTEIN"/>
    <property type="match status" value="1"/>
</dbReference>
<dbReference type="SUPFAM" id="SSF53213">
    <property type="entry name" value="LigB-like"/>
    <property type="match status" value="1"/>
</dbReference>
<dbReference type="PANTHER" id="PTHR30096:SF0">
    <property type="entry name" value="4,5-DOPA DIOXYGENASE EXTRADIOL-LIKE PROTEIN"/>
    <property type="match status" value="1"/>
</dbReference>
<comment type="caution">
    <text evidence="7">The sequence shown here is derived from an EMBL/GenBank/DDBJ whole genome shotgun (WGS) entry which is preliminary data.</text>
</comment>
<dbReference type="OrthoDB" id="9790889at2"/>
<dbReference type="Gene3D" id="3.40.830.10">
    <property type="entry name" value="LigB-like"/>
    <property type="match status" value="1"/>
</dbReference>
<name>A0A5D4GYQ2_9HYPH</name>